<evidence type="ECO:0000313" key="1">
    <source>
        <dbReference type="EMBL" id="BCV45872.1"/>
    </source>
</evidence>
<organism evidence="1 2">
    <name type="scientific">Shewanella algae</name>
    <dbReference type="NCBI Taxonomy" id="38313"/>
    <lineage>
        <taxon>Bacteria</taxon>
        <taxon>Pseudomonadati</taxon>
        <taxon>Pseudomonadota</taxon>
        <taxon>Gammaproteobacteria</taxon>
        <taxon>Alteromonadales</taxon>
        <taxon>Shewanellaceae</taxon>
        <taxon>Shewanella</taxon>
    </lineage>
</organism>
<protein>
    <submittedName>
        <fullName evidence="1">Uncharacterized protein</fullName>
    </submittedName>
</protein>
<gene>
    <name evidence="1" type="ORF">TUM17379_28900</name>
</gene>
<proteinExistence type="predicted"/>
<dbReference type="Proteomes" id="UP000825078">
    <property type="component" value="Chromosome"/>
</dbReference>
<dbReference type="InterPro" id="IPR016181">
    <property type="entry name" value="Acyl_CoA_acyltransferase"/>
</dbReference>
<accession>A0A5N5U286</accession>
<reference evidence="1" key="1">
    <citation type="submission" date="2021-05" db="EMBL/GenBank/DDBJ databases">
        <title>Molecular characterization for Shewanella algae harboring chromosomal blaOXA-55-like strains isolated from clinical and environment sample.</title>
        <authorList>
            <person name="Ohama Y."/>
            <person name="Aoki K."/>
            <person name="Harada S."/>
            <person name="Moriya K."/>
            <person name="Ishii Y."/>
            <person name="Tateda K."/>
        </authorList>
    </citation>
    <scope>NUCLEOTIDE SEQUENCE</scope>
    <source>
        <strain evidence="1">TUM17379</strain>
    </source>
</reference>
<name>A0A5N5U286_9GAMM</name>
<dbReference type="GeneID" id="93810018"/>
<dbReference type="EMBL" id="AP024613">
    <property type="protein sequence ID" value="BCV45872.1"/>
    <property type="molecule type" value="Genomic_DNA"/>
</dbReference>
<evidence type="ECO:0000313" key="2">
    <source>
        <dbReference type="Proteomes" id="UP000825078"/>
    </source>
</evidence>
<dbReference type="RefSeq" id="WP_025011649.1">
    <property type="nucleotide sequence ID" value="NZ_AP024613.1"/>
</dbReference>
<sequence>MSSINFISLDKINPEEFIPILNKVSTRNHLITHDEFDSSSVRSWIDEKLNEDKIDGCIVRAIETDGILVGWCGIQSSELGFEIAIVLDNTCWGIGKDVFNSLIYWTKDYGHKIIYIHLLHTRPEYHFLRRMSQRVFQTEMLGDRFTTYELNVDNLVYQKDKMYIDTHRIDKIVVR</sequence>
<dbReference type="AlphaFoldDB" id="A0A5N5U286"/>
<dbReference type="Gene3D" id="3.40.630.30">
    <property type="match status" value="1"/>
</dbReference>
<dbReference type="SUPFAM" id="SSF55729">
    <property type="entry name" value="Acyl-CoA N-acyltransferases (Nat)"/>
    <property type="match status" value="1"/>
</dbReference>